<keyword evidence="4" id="KW-1185">Reference proteome</keyword>
<dbReference type="AlphaFoldDB" id="V4C427"/>
<dbReference type="RefSeq" id="XP_009052994.1">
    <property type="nucleotide sequence ID" value="XM_009054746.1"/>
</dbReference>
<dbReference type="Proteomes" id="UP000030746">
    <property type="component" value="Unassembled WGS sequence"/>
</dbReference>
<evidence type="ECO:0000256" key="1">
    <source>
        <dbReference type="SAM" id="Coils"/>
    </source>
</evidence>
<feature type="region of interest" description="Disordered" evidence="2">
    <location>
        <begin position="129"/>
        <end position="154"/>
    </location>
</feature>
<accession>V4C427</accession>
<keyword evidence="1" id="KW-0175">Coiled coil</keyword>
<evidence type="ECO:0000256" key="2">
    <source>
        <dbReference type="SAM" id="MobiDB-lite"/>
    </source>
</evidence>
<dbReference type="GeneID" id="20247382"/>
<organism evidence="3 4">
    <name type="scientific">Lottia gigantea</name>
    <name type="common">Giant owl limpet</name>
    <dbReference type="NCBI Taxonomy" id="225164"/>
    <lineage>
        <taxon>Eukaryota</taxon>
        <taxon>Metazoa</taxon>
        <taxon>Spiralia</taxon>
        <taxon>Lophotrochozoa</taxon>
        <taxon>Mollusca</taxon>
        <taxon>Gastropoda</taxon>
        <taxon>Patellogastropoda</taxon>
        <taxon>Lottioidea</taxon>
        <taxon>Lottiidae</taxon>
        <taxon>Lottia</taxon>
    </lineage>
</organism>
<feature type="coiled-coil region" evidence="1">
    <location>
        <begin position="33"/>
        <end position="72"/>
    </location>
</feature>
<dbReference type="OrthoDB" id="5578278at2759"/>
<proteinExistence type="predicted"/>
<name>V4C427_LOTGI</name>
<dbReference type="HOGENOM" id="CLU_1442597_0_0_1"/>
<evidence type="ECO:0000313" key="3">
    <source>
        <dbReference type="EMBL" id="ESO96314.1"/>
    </source>
</evidence>
<gene>
    <name evidence="3" type="ORF">LOTGIDRAFT_227072</name>
</gene>
<evidence type="ECO:0000313" key="4">
    <source>
        <dbReference type="Proteomes" id="UP000030746"/>
    </source>
</evidence>
<reference evidence="3 4" key="1">
    <citation type="journal article" date="2013" name="Nature">
        <title>Insights into bilaterian evolution from three spiralian genomes.</title>
        <authorList>
            <person name="Simakov O."/>
            <person name="Marletaz F."/>
            <person name="Cho S.J."/>
            <person name="Edsinger-Gonzales E."/>
            <person name="Havlak P."/>
            <person name="Hellsten U."/>
            <person name="Kuo D.H."/>
            <person name="Larsson T."/>
            <person name="Lv J."/>
            <person name="Arendt D."/>
            <person name="Savage R."/>
            <person name="Osoegawa K."/>
            <person name="de Jong P."/>
            <person name="Grimwood J."/>
            <person name="Chapman J.A."/>
            <person name="Shapiro H."/>
            <person name="Aerts A."/>
            <person name="Otillar R.P."/>
            <person name="Terry A.Y."/>
            <person name="Boore J.L."/>
            <person name="Grigoriev I.V."/>
            <person name="Lindberg D.R."/>
            <person name="Seaver E.C."/>
            <person name="Weisblat D.A."/>
            <person name="Putnam N.H."/>
            <person name="Rokhsar D.S."/>
        </authorList>
    </citation>
    <scope>NUCLEOTIDE SEQUENCE [LARGE SCALE GENOMIC DNA]</scope>
</reference>
<dbReference type="CTD" id="20247382"/>
<protein>
    <submittedName>
        <fullName evidence="3">Uncharacterized protein</fullName>
    </submittedName>
</protein>
<sequence>MEVRKMMEQNLAVATQKNVDMWARKEMEERFRIEDLEREAKNVQLARLHTENRSLETEVHQLMKKCQDEREKDTAEGYKELGYEVDDHISDNIRRLDRLEIEQHTSKHHTDHLLNNIQQAGTSKQISFQEPLDGYPTDESNSSKVSFERSRETFDEKEMELLNEVRRLRQRLATENRHKKPPPMFPNN</sequence>
<dbReference type="OMA" id="NAANRHV"/>
<dbReference type="EMBL" id="KB201489">
    <property type="protein sequence ID" value="ESO96314.1"/>
    <property type="molecule type" value="Genomic_DNA"/>
</dbReference>
<dbReference type="KEGG" id="lgi:LOTGIDRAFT_227072"/>